<evidence type="ECO:0000256" key="1">
    <source>
        <dbReference type="ARBA" id="ARBA00010641"/>
    </source>
</evidence>
<keyword evidence="2" id="KW-0805">Transcription regulation</keyword>
<evidence type="ECO:0000259" key="7">
    <source>
        <dbReference type="Pfam" id="PF08281"/>
    </source>
</evidence>
<evidence type="ECO:0000313" key="9">
    <source>
        <dbReference type="Proteomes" id="UP001500620"/>
    </source>
</evidence>
<dbReference type="InterPro" id="IPR013325">
    <property type="entry name" value="RNA_pol_sigma_r2"/>
</dbReference>
<gene>
    <name evidence="8" type="ORF">GCM10022255_072200</name>
</gene>
<comment type="similarity">
    <text evidence="1">Belongs to the sigma-70 factor family. ECF subfamily.</text>
</comment>
<evidence type="ECO:0000259" key="6">
    <source>
        <dbReference type="Pfam" id="PF04542"/>
    </source>
</evidence>
<dbReference type="Proteomes" id="UP001500620">
    <property type="component" value="Unassembled WGS sequence"/>
</dbReference>
<dbReference type="InterPro" id="IPR039425">
    <property type="entry name" value="RNA_pol_sigma-70-like"/>
</dbReference>
<dbReference type="EMBL" id="BAABAT010000026">
    <property type="protein sequence ID" value="GAA4257019.1"/>
    <property type="molecule type" value="Genomic_DNA"/>
</dbReference>
<keyword evidence="4" id="KW-0238">DNA-binding</keyword>
<dbReference type="Gene3D" id="1.10.1740.10">
    <property type="match status" value="1"/>
</dbReference>
<dbReference type="InterPro" id="IPR007627">
    <property type="entry name" value="RNA_pol_sigma70_r2"/>
</dbReference>
<dbReference type="CDD" id="cd06171">
    <property type="entry name" value="Sigma70_r4"/>
    <property type="match status" value="1"/>
</dbReference>
<keyword evidence="5" id="KW-0804">Transcription</keyword>
<evidence type="ECO:0000256" key="5">
    <source>
        <dbReference type="ARBA" id="ARBA00023163"/>
    </source>
</evidence>
<comment type="caution">
    <text evidence="8">The sequence shown here is derived from an EMBL/GenBank/DDBJ whole genome shotgun (WGS) entry which is preliminary data.</text>
</comment>
<evidence type="ECO:0000256" key="2">
    <source>
        <dbReference type="ARBA" id="ARBA00023015"/>
    </source>
</evidence>
<feature type="domain" description="RNA polymerase sigma-70 region 2" evidence="6">
    <location>
        <begin position="16"/>
        <end position="79"/>
    </location>
</feature>
<keyword evidence="9" id="KW-1185">Reference proteome</keyword>
<evidence type="ECO:0000313" key="8">
    <source>
        <dbReference type="EMBL" id="GAA4257019.1"/>
    </source>
</evidence>
<dbReference type="InterPro" id="IPR036388">
    <property type="entry name" value="WH-like_DNA-bd_sf"/>
</dbReference>
<dbReference type="InterPro" id="IPR014284">
    <property type="entry name" value="RNA_pol_sigma-70_dom"/>
</dbReference>
<dbReference type="PANTHER" id="PTHR43133:SF50">
    <property type="entry name" value="ECF RNA POLYMERASE SIGMA FACTOR SIGM"/>
    <property type="match status" value="1"/>
</dbReference>
<dbReference type="Pfam" id="PF08281">
    <property type="entry name" value="Sigma70_r4_2"/>
    <property type="match status" value="1"/>
</dbReference>
<dbReference type="SUPFAM" id="SSF88946">
    <property type="entry name" value="Sigma2 domain of RNA polymerase sigma factors"/>
    <property type="match status" value="1"/>
</dbReference>
<dbReference type="PANTHER" id="PTHR43133">
    <property type="entry name" value="RNA POLYMERASE ECF-TYPE SIGMA FACTO"/>
    <property type="match status" value="1"/>
</dbReference>
<dbReference type="InterPro" id="IPR013249">
    <property type="entry name" value="RNA_pol_sigma70_r4_t2"/>
</dbReference>
<dbReference type="Pfam" id="PF04542">
    <property type="entry name" value="Sigma70_r2"/>
    <property type="match status" value="1"/>
</dbReference>
<protein>
    <submittedName>
        <fullName evidence="8">Uncharacterized protein</fullName>
    </submittedName>
</protein>
<sequence length="176" mass="19497">MLWRRDFDGLSALVAERGHALLATAVLLTGSRAAGEDLLQAALEKLMRSWGRVREDREGYLRRTMYNLAVDDWRRRRRRPEVFATVEPAGQPDAADALALRQALVAALAQLPPRQRAVLVLRYWEQLTEAEAADVLGCSVGTVKSTASRGLSRLRELTAAWDLMPSTATVTNGADR</sequence>
<dbReference type="NCBIfam" id="TIGR02983">
    <property type="entry name" value="SigE-fam_strep"/>
    <property type="match status" value="1"/>
</dbReference>
<dbReference type="NCBIfam" id="TIGR02937">
    <property type="entry name" value="sigma70-ECF"/>
    <property type="match status" value="1"/>
</dbReference>
<dbReference type="SUPFAM" id="SSF88659">
    <property type="entry name" value="Sigma3 and sigma4 domains of RNA polymerase sigma factors"/>
    <property type="match status" value="1"/>
</dbReference>
<reference evidence="9" key="1">
    <citation type="journal article" date="2019" name="Int. J. Syst. Evol. Microbiol.">
        <title>The Global Catalogue of Microorganisms (GCM) 10K type strain sequencing project: providing services to taxonomists for standard genome sequencing and annotation.</title>
        <authorList>
            <consortium name="The Broad Institute Genomics Platform"/>
            <consortium name="The Broad Institute Genome Sequencing Center for Infectious Disease"/>
            <person name="Wu L."/>
            <person name="Ma J."/>
        </authorList>
    </citation>
    <scope>NUCLEOTIDE SEQUENCE [LARGE SCALE GENOMIC DNA]</scope>
    <source>
        <strain evidence="9">JCM 17441</strain>
    </source>
</reference>
<dbReference type="InterPro" id="IPR014325">
    <property type="entry name" value="RNA_pol_sigma-E_actinobac"/>
</dbReference>
<feature type="domain" description="RNA polymerase sigma factor 70 region 4 type 2" evidence="7">
    <location>
        <begin position="101"/>
        <end position="154"/>
    </location>
</feature>
<organism evidence="8 9">
    <name type="scientific">Dactylosporangium darangshiense</name>
    <dbReference type="NCBI Taxonomy" id="579108"/>
    <lineage>
        <taxon>Bacteria</taxon>
        <taxon>Bacillati</taxon>
        <taxon>Actinomycetota</taxon>
        <taxon>Actinomycetes</taxon>
        <taxon>Micromonosporales</taxon>
        <taxon>Micromonosporaceae</taxon>
        <taxon>Dactylosporangium</taxon>
    </lineage>
</organism>
<dbReference type="Gene3D" id="1.10.10.10">
    <property type="entry name" value="Winged helix-like DNA-binding domain superfamily/Winged helix DNA-binding domain"/>
    <property type="match status" value="1"/>
</dbReference>
<name>A0ABP8DJ32_9ACTN</name>
<keyword evidence="3" id="KW-0731">Sigma factor</keyword>
<accession>A0ABP8DJ32</accession>
<dbReference type="InterPro" id="IPR013324">
    <property type="entry name" value="RNA_pol_sigma_r3/r4-like"/>
</dbReference>
<evidence type="ECO:0000256" key="3">
    <source>
        <dbReference type="ARBA" id="ARBA00023082"/>
    </source>
</evidence>
<proteinExistence type="inferred from homology"/>
<evidence type="ECO:0000256" key="4">
    <source>
        <dbReference type="ARBA" id="ARBA00023125"/>
    </source>
</evidence>